<evidence type="ECO:0000313" key="9">
    <source>
        <dbReference type="Proteomes" id="UP000502179"/>
    </source>
</evidence>
<evidence type="ECO:0000256" key="2">
    <source>
        <dbReference type="ARBA" id="ARBA00022730"/>
    </source>
</evidence>
<evidence type="ECO:0000256" key="4">
    <source>
        <dbReference type="ARBA" id="ARBA00022980"/>
    </source>
</evidence>
<evidence type="ECO:0000256" key="6">
    <source>
        <dbReference type="HAMAP-Rule" id="MF_01363"/>
    </source>
</evidence>
<dbReference type="InterPro" id="IPR036164">
    <property type="entry name" value="bL21-like_sf"/>
</dbReference>
<dbReference type="GO" id="GO:0003735">
    <property type="term" value="F:structural constituent of ribosome"/>
    <property type="evidence" value="ECO:0007669"/>
    <property type="project" value="InterPro"/>
</dbReference>
<keyword evidence="2 6" id="KW-0699">rRNA-binding</keyword>
<name>A0A6G7PYQ2_9BACT</name>
<gene>
    <name evidence="6 8" type="primary">rplU</name>
    <name evidence="8" type="ORF">G4V39_09735</name>
</gene>
<dbReference type="AlphaFoldDB" id="A0A6G7PYQ2"/>
<dbReference type="Proteomes" id="UP000502179">
    <property type="component" value="Chromosome"/>
</dbReference>
<comment type="subunit">
    <text evidence="6">Part of the 50S ribosomal subunit. Contacts protein L20.</text>
</comment>
<keyword evidence="9" id="KW-1185">Reference proteome</keyword>
<dbReference type="NCBIfam" id="TIGR00061">
    <property type="entry name" value="L21"/>
    <property type="match status" value="1"/>
</dbReference>
<comment type="function">
    <text evidence="6 7">This protein binds to 23S rRNA in the presence of protein L20.</text>
</comment>
<protein>
    <recommendedName>
        <fullName evidence="6">Large ribosomal subunit protein bL21</fullName>
    </recommendedName>
</protein>
<keyword evidence="3 6" id="KW-0694">RNA-binding</keyword>
<evidence type="ECO:0000256" key="5">
    <source>
        <dbReference type="ARBA" id="ARBA00023274"/>
    </source>
</evidence>
<dbReference type="GO" id="GO:0005737">
    <property type="term" value="C:cytoplasm"/>
    <property type="evidence" value="ECO:0007669"/>
    <property type="project" value="UniProtKB-ARBA"/>
</dbReference>
<dbReference type="KEGG" id="tav:G4V39_09735"/>
<dbReference type="PANTHER" id="PTHR21349">
    <property type="entry name" value="50S RIBOSOMAL PROTEIN L21"/>
    <property type="match status" value="1"/>
</dbReference>
<dbReference type="GO" id="GO:0005840">
    <property type="term" value="C:ribosome"/>
    <property type="evidence" value="ECO:0007669"/>
    <property type="project" value="UniProtKB-KW"/>
</dbReference>
<dbReference type="InterPro" id="IPR018258">
    <property type="entry name" value="Ribosomal_bL21_CS"/>
</dbReference>
<dbReference type="GO" id="GO:0019843">
    <property type="term" value="F:rRNA binding"/>
    <property type="evidence" value="ECO:0007669"/>
    <property type="project" value="UniProtKB-UniRule"/>
</dbReference>
<accession>A0A6G7PYQ2</accession>
<dbReference type="RefSeq" id="WP_166032750.1">
    <property type="nucleotide sequence ID" value="NZ_CP048877.1"/>
</dbReference>
<comment type="similarity">
    <text evidence="1 6 7">Belongs to the bacterial ribosomal protein bL21 family.</text>
</comment>
<evidence type="ECO:0000256" key="3">
    <source>
        <dbReference type="ARBA" id="ARBA00022884"/>
    </source>
</evidence>
<evidence type="ECO:0000313" key="8">
    <source>
        <dbReference type="EMBL" id="QIJ72533.1"/>
    </source>
</evidence>
<evidence type="ECO:0000256" key="7">
    <source>
        <dbReference type="RuleBase" id="RU000562"/>
    </source>
</evidence>
<dbReference type="InterPro" id="IPR028909">
    <property type="entry name" value="bL21-like"/>
</dbReference>
<dbReference type="PANTHER" id="PTHR21349:SF0">
    <property type="entry name" value="LARGE RIBOSOMAL SUBUNIT PROTEIN BL21M"/>
    <property type="match status" value="1"/>
</dbReference>
<keyword evidence="4 6" id="KW-0689">Ribosomal protein</keyword>
<evidence type="ECO:0000256" key="1">
    <source>
        <dbReference type="ARBA" id="ARBA00008563"/>
    </source>
</evidence>
<proteinExistence type="inferred from homology"/>
<dbReference type="InterPro" id="IPR001787">
    <property type="entry name" value="Ribosomal_bL21"/>
</dbReference>
<dbReference type="HAMAP" id="MF_01363">
    <property type="entry name" value="Ribosomal_bL21"/>
    <property type="match status" value="1"/>
</dbReference>
<keyword evidence="5 6" id="KW-0687">Ribonucleoprotein</keyword>
<dbReference type="Pfam" id="PF00829">
    <property type="entry name" value="Ribosomal_L21p"/>
    <property type="match status" value="1"/>
</dbReference>
<organism evidence="8 9">
    <name type="scientific">Thermosulfuriphilus ammonigenes</name>
    <dbReference type="NCBI Taxonomy" id="1936021"/>
    <lineage>
        <taxon>Bacteria</taxon>
        <taxon>Pseudomonadati</taxon>
        <taxon>Thermodesulfobacteriota</taxon>
        <taxon>Thermodesulfobacteria</taxon>
        <taxon>Thermodesulfobacteriales</taxon>
        <taxon>Thermodesulfobacteriaceae</taxon>
        <taxon>Thermosulfuriphilus</taxon>
    </lineage>
</organism>
<dbReference type="SUPFAM" id="SSF141091">
    <property type="entry name" value="L21p-like"/>
    <property type="match status" value="1"/>
</dbReference>
<reference evidence="8 9" key="1">
    <citation type="submission" date="2020-02" db="EMBL/GenBank/DDBJ databases">
        <title>Genome analysis of Thermosulfuriphilus ammonigenes ST65T, an anaerobic thermophilic chemolithoautotrophic bacterium isolated from a deep-sea hydrothermal vent.</title>
        <authorList>
            <person name="Slobodkina G."/>
            <person name="Allioux M."/>
            <person name="Merkel A."/>
            <person name="Alain K."/>
            <person name="Jebbar M."/>
            <person name="Slobodkin A."/>
        </authorList>
    </citation>
    <scope>NUCLEOTIDE SEQUENCE [LARGE SCALE GENOMIC DNA]</scope>
    <source>
        <strain evidence="8 9">ST65</strain>
    </source>
</reference>
<dbReference type="EMBL" id="CP048877">
    <property type="protein sequence ID" value="QIJ72533.1"/>
    <property type="molecule type" value="Genomic_DNA"/>
</dbReference>
<sequence>MYAIVRTGGKQYKVAPGEVIRVEKLSGEVGQGVELTEVLLVSQGEEVVIGQPLVESAKVKAVIVEQGRYPKVVVFKKKRRKNYKKKYGHRQPYTALKIEEILLS</sequence>
<dbReference type="PROSITE" id="PS01169">
    <property type="entry name" value="RIBOSOMAL_L21"/>
    <property type="match status" value="1"/>
</dbReference>
<dbReference type="GO" id="GO:1990904">
    <property type="term" value="C:ribonucleoprotein complex"/>
    <property type="evidence" value="ECO:0007669"/>
    <property type="project" value="UniProtKB-KW"/>
</dbReference>
<dbReference type="GO" id="GO:0006412">
    <property type="term" value="P:translation"/>
    <property type="evidence" value="ECO:0007669"/>
    <property type="project" value="UniProtKB-UniRule"/>
</dbReference>